<dbReference type="AlphaFoldDB" id="A0A3E2H6B3"/>
<organism evidence="2 3">
    <name type="scientific">Scytalidium lignicola</name>
    <name type="common">Hyphomycete</name>
    <dbReference type="NCBI Taxonomy" id="5539"/>
    <lineage>
        <taxon>Eukaryota</taxon>
        <taxon>Fungi</taxon>
        <taxon>Dikarya</taxon>
        <taxon>Ascomycota</taxon>
        <taxon>Pezizomycotina</taxon>
        <taxon>Leotiomycetes</taxon>
        <taxon>Leotiomycetes incertae sedis</taxon>
        <taxon>Scytalidium</taxon>
    </lineage>
</organism>
<gene>
    <name evidence="2" type="ORF">B7463_g7434</name>
</gene>
<sequence>MEVPGLYITSREHQSSRPQAQGPMFPSKESPSLPAQGTDKGNGKTEGAGSSPMENGELKIKRKQGLTAGLHFLLGNGSTSSGKSTRGSSQDSAENAARAQDDLRNGPAGSGPFLERGGVQAAVPWKLVVELPISVSPLQPTCWRERPVGAVGGGPLSP</sequence>
<protein>
    <submittedName>
        <fullName evidence="2">Uncharacterized protein</fullName>
    </submittedName>
</protein>
<feature type="non-terminal residue" evidence="2">
    <location>
        <position position="158"/>
    </location>
</feature>
<proteinExistence type="predicted"/>
<evidence type="ECO:0000313" key="2">
    <source>
        <dbReference type="EMBL" id="RFU28919.1"/>
    </source>
</evidence>
<keyword evidence="3" id="KW-1185">Reference proteome</keyword>
<name>A0A3E2H6B3_SCYLI</name>
<feature type="non-terminal residue" evidence="2">
    <location>
        <position position="1"/>
    </location>
</feature>
<evidence type="ECO:0000256" key="1">
    <source>
        <dbReference type="SAM" id="MobiDB-lite"/>
    </source>
</evidence>
<reference evidence="2 3" key="1">
    <citation type="submission" date="2018-05" db="EMBL/GenBank/DDBJ databases">
        <title>Draft genome sequence of Scytalidium lignicola DSM 105466, a ubiquitous saprotrophic fungus.</title>
        <authorList>
            <person name="Buettner E."/>
            <person name="Gebauer A.M."/>
            <person name="Hofrichter M."/>
            <person name="Liers C."/>
            <person name="Kellner H."/>
        </authorList>
    </citation>
    <scope>NUCLEOTIDE SEQUENCE [LARGE SCALE GENOMIC DNA]</scope>
    <source>
        <strain evidence="2 3">DSM 105466</strain>
    </source>
</reference>
<dbReference type="EMBL" id="NCSJ02000146">
    <property type="protein sequence ID" value="RFU28919.1"/>
    <property type="molecule type" value="Genomic_DNA"/>
</dbReference>
<feature type="compositionally biased region" description="Low complexity" evidence="1">
    <location>
        <begin position="75"/>
        <end position="92"/>
    </location>
</feature>
<accession>A0A3E2H6B3</accession>
<comment type="caution">
    <text evidence="2">The sequence shown here is derived from an EMBL/GenBank/DDBJ whole genome shotgun (WGS) entry which is preliminary data.</text>
</comment>
<dbReference type="Proteomes" id="UP000258309">
    <property type="component" value="Unassembled WGS sequence"/>
</dbReference>
<evidence type="ECO:0000313" key="3">
    <source>
        <dbReference type="Proteomes" id="UP000258309"/>
    </source>
</evidence>
<feature type="region of interest" description="Disordered" evidence="1">
    <location>
        <begin position="1"/>
        <end position="116"/>
    </location>
</feature>